<reference evidence="2" key="1">
    <citation type="journal article" date="2021" name="Genome Biol. Evol.">
        <title>A High-Quality Reference Genome for a Parasitic Bivalve with Doubly Uniparental Inheritance (Bivalvia: Unionida).</title>
        <authorList>
            <person name="Smith C.H."/>
        </authorList>
    </citation>
    <scope>NUCLEOTIDE SEQUENCE</scope>
    <source>
        <strain evidence="2">CHS0354</strain>
    </source>
</reference>
<accession>A0AAE0W2L6</accession>
<evidence type="ECO:0000313" key="2">
    <source>
        <dbReference type="EMBL" id="KAK3599788.1"/>
    </source>
</evidence>
<reference evidence="2" key="2">
    <citation type="journal article" date="2021" name="Genome Biol. Evol.">
        <title>Developing a high-quality reference genome for a parasitic bivalve with doubly uniparental inheritance (Bivalvia: Unionida).</title>
        <authorList>
            <person name="Smith C.H."/>
        </authorList>
    </citation>
    <scope>NUCLEOTIDE SEQUENCE</scope>
    <source>
        <strain evidence="2">CHS0354</strain>
        <tissue evidence="2">Mantle</tissue>
    </source>
</reference>
<dbReference type="EMBL" id="JAEAOA010002176">
    <property type="protein sequence ID" value="KAK3599788.1"/>
    <property type="molecule type" value="Genomic_DNA"/>
</dbReference>
<name>A0AAE0W2L6_9BIVA</name>
<feature type="compositionally biased region" description="Polar residues" evidence="1">
    <location>
        <begin position="31"/>
        <end position="45"/>
    </location>
</feature>
<reference evidence="2" key="3">
    <citation type="submission" date="2023-05" db="EMBL/GenBank/DDBJ databases">
        <authorList>
            <person name="Smith C.H."/>
        </authorList>
    </citation>
    <scope>NUCLEOTIDE SEQUENCE</scope>
    <source>
        <strain evidence="2">CHS0354</strain>
        <tissue evidence="2">Mantle</tissue>
    </source>
</reference>
<dbReference type="Proteomes" id="UP001195483">
    <property type="component" value="Unassembled WGS sequence"/>
</dbReference>
<organism evidence="2 3">
    <name type="scientific">Potamilus streckersoni</name>
    <dbReference type="NCBI Taxonomy" id="2493646"/>
    <lineage>
        <taxon>Eukaryota</taxon>
        <taxon>Metazoa</taxon>
        <taxon>Spiralia</taxon>
        <taxon>Lophotrochozoa</taxon>
        <taxon>Mollusca</taxon>
        <taxon>Bivalvia</taxon>
        <taxon>Autobranchia</taxon>
        <taxon>Heteroconchia</taxon>
        <taxon>Palaeoheterodonta</taxon>
        <taxon>Unionida</taxon>
        <taxon>Unionoidea</taxon>
        <taxon>Unionidae</taxon>
        <taxon>Ambleminae</taxon>
        <taxon>Lampsilini</taxon>
        <taxon>Potamilus</taxon>
    </lineage>
</organism>
<feature type="compositionally biased region" description="Basic and acidic residues" evidence="1">
    <location>
        <begin position="1"/>
        <end position="12"/>
    </location>
</feature>
<evidence type="ECO:0000313" key="3">
    <source>
        <dbReference type="Proteomes" id="UP001195483"/>
    </source>
</evidence>
<sequence length="51" mass="5861">METRKEKPEKQSKGPTPAQLKKLRKPAMTTRKGQYQNKKQPNVQQRAAVVV</sequence>
<dbReference type="AlphaFoldDB" id="A0AAE0W2L6"/>
<gene>
    <name evidence="2" type="ORF">CHS0354_037274</name>
</gene>
<feature type="region of interest" description="Disordered" evidence="1">
    <location>
        <begin position="1"/>
        <end position="51"/>
    </location>
</feature>
<comment type="caution">
    <text evidence="2">The sequence shown here is derived from an EMBL/GenBank/DDBJ whole genome shotgun (WGS) entry which is preliminary data.</text>
</comment>
<proteinExistence type="predicted"/>
<evidence type="ECO:0000256" key="1">
    <source>
        <dbReference type="SAM" id="MobiDB-lite"/>
    </source>
</evidence>
<protein>
    <submittedName>
        <fullName evidence="2">Uncharacterized protein</fullName>
    </submittedName>
</protein>
<keyword evidence="3" id="KW-1185">Reference proteome</keyword>